<dbReference type="AlphaFoldDB" id="A0A9P0GJU6"/>
<dbReference type="Proteomes" id="UP001153636">
    <property type="component" value="Chromosome 6"/>
</dbReference>
<organism evidence="4 5">
    <name type="scientific">Psylliodes chrysocephalus</name>
    <dbReference type="NCBI Taxonomy" id="3402493"/>
    <lineage>
        <taxon>Eukaryota</taxon>
        <taxon>Metazoa</taxon>
        <taxon>Ecdysozoa</taxon>
        <taxon>Arthropoda</taxon>
        <taxon>Hexapoda</taxon>
        <taxon>Insecta</taxon>
        <taxon>Pterygota</taxon>
        <taxon>Neoptera</taxon>
        <taxon>Endopterygota</taxon>
        <taxon>Coleoptera</taxon>
        <taxon>Polyphaga</taxon>
        <taxon>Cucujiformia</taxon>
        <taxon>Chrysomeloidea</taxon>
        <taxon>Chrysomelidae</taxon>
        <taxon>Galerucinae</taxon>
        <taxon>Alticini</taxon>
        <taxon>Psylliodes</taxon>
    </lineage>
</organism>
<dbReference type="SUPFAM" id="SSF51735">
    <property type="entry name" value="NAD(P)-binding Rossmann-fold domains"/>
    <property type="match status" value="1"/>
</dbReference>
<dbReference type="OrthoDB" id="417891at2759"/>
<dbReference type="PANTHER" id="PTHR44229">
    <property type="entry name" value="15-HYDROXYPROSTAGLANDIN DEHYDROGENASE [NAD(+)]"/>
    <property type="match status" value="1"/>
</dbReference>
<sequence>MVFAENKVALVTGGASGIGLAIVKKLLESNVKGVGVVDFSEFNWNNAKSSLSQKYGNKIYFVKADVSNKKELKDAFEKIVEKFKNLDIVINNAGILDEDNWQKMVAINLNAVIQGTYFALNEYFPKYRSAEETVIINTASILGINTVASQPAYSATKHGVVGFAKSISAQEIFKKSNIRLITICPGWIESNIMHKQEQAVLDIVNKELYAICEKIVPAEYIGESVLKIMDTAKHGSVWVLEDGKTPYEIVFPNRKDMCSKY</sequence>
<comment type="similarity">
    <text evidence="1 3">Belongs to the short-chain dehydrogenases/reductases (SDR) family.</text>
</comment>
<dbReference type="GO" id="GO:0005737">
    <property type="term" value="C:cytoplasm"/>
    <property type="evidence" value="ECO:0007669"/>
    <property type="project" value="TreeGrafter"/>
</dbReference>
<evidence type="ECO:0000256" key="3">
    <source>
        <dbReference type="RuleBase" id="RU000363"/>
    </source>
</evidence>
<dbReference type="GO" id="GO:0016616">
    <property type="term" value="F:oxidoreductase activity, acting on the CH-OH group of donors, NAD or NADP as acceptor"/>
    <property type="evidence" value="ECO:0007669"/>
    <property type="project" value="TreeGrafter"/>
</dbReference>
<dbReference type="InterPro" id="IPR020904">
    <property type="entry name" value="Sc_DH/Rdtase_CS"/>
</dbReference>
<dbReference type="InterPro" id="IPR002347">
    <property type="entry name" value="SDR_fam"/>
</dbReference>
<dbReference type="PROSITE" id="PS00061">
    <property type="entry name" value="ADH_SHORT"/>
    <property type="match status" value="1"/>
</dbReference>
<gene>
    <name evidence="4" type="ORF">PSYICH_LOCUS13008</name>
</gene>
<evidence type="ECO:0000256" key="1">
    <source>
        <dbReference type="ARBA" id="ARBA00006484"/>
    </source>
</evidence>
<evidence type="ECO:0000256" key="2">
    <source>
        <dbReference type="ARBA" id="ARBA00023002"/>
    </source>
</evidence>
<dbReference type="Pfam" id="PF00106">
    <property type="entry name" value="adh_short"/>
    <property type="match status" value="1"/>
</dbReference>
<dbReference type="PRINTS" id="PR00081">
    <property type="entry name" value="GDHRDH"/>
</dbReference>
<keyword evidence="5" id="KW-1185">Reference proteome</keyword>
<dbReference type="EMBL" id="OV651818">
    <property type="protein sequence ID" value="CAH1112356.1"/>
    <property type="molecule type" value="Genomic_DNA"/>
</dbReference>
<proteinExistence type="inferred from homology"/>
<evidence type="ECO:0000313" key="5">
    <source>
        <dbReference type="Proteomes" id="UP001153636"/>
    </source>
</evidence>
<dbReference type="PRINTS" id="PR00080">
    <property type="entry name" value="SDRFAMILY"/>
</dbReference>
<dbReference type="PANTHER" id="PTHR44229:SF8">
    <property type="entry name" value="ALCOHOL DEHYDROGENASE-RELATED"/>
    <property type="match status" value="1"/>
</dbReference>
<accession>A0A9P0GJU6</accession>
<dbReference type="InterPro" id="IPR036291">
    <property type="entry name" value="NAD(P)-bd_dom_sf"/>
</dbReference>
<dbReference type="Gene3D" id="3.40.50.720">
    <property type="entry name" value="NAD(P)-binding Rossmann-like Domain"/>
    <property type="match status" value="1"/>
</dbReference>
<name>A0A9P0GJU6_9CUCU</name>
<evidence type="ECO:0000313" key="4">
    <source>
        <dbReference type="EMBL" id="CAH1112356.1"/>
    </source>
</evidence>
<keyword evidence="2" id="KW-0560">Oxidoreductase</keyword>
<reference evidence="4" key="1">
    <citation type="submission" date="2022-01" db="EMBL/GenBank/DDBJ databases">
        <authorList>
            <person name="King R."/>
        </authorList>
    </citation>
    <scope>NUCLEOTIDE SEQUENCE</scope>
</reference>
<protein>
    <submittedName>
        <fullName evidence="4">Uncharacterized protein</fullName>
    </submittedName>
</protein>